<dbReference type="SUPFAM" id="SSF51735">
    <property type="entry name" value="NAD(P)-binding Rossmann-fold domains"/>
    <property type="match status" value="1"/>
</dbReference>
<keyword evidence="1 4" id="KW-0479">Metal-binding</keyword>
<evidence type="ECO:0000313" key="8">
    <source>
        <dbReference type="Proteomes" id="UP000006798"/>
    </source>
</evidence>
<evidence type="ECO:0000313" key="7">
    <source>
        <dbReference type="EMBL" id="AEI82433.1"/>
    </source>
</evidence>
<dbReference type="EC" id="1.1.1.103" evidence="7"/>
<geneLocation type="plasmid" evidence="7 8">
    <name>pBB1</name>
</geneLocation>
<evidence type="ECO:0000256" key="4">
    <source>
        <dbReference type="RuleBase" id="RU361277"/>
    </source>
</evidence>
<dbReference type="GO" id="GO:0008743">
    <property type="term" value="F:L-threonine 3-dehydrogenase activity"/>
    <property type="evidence" value="ECO:0007669"/>
    <property type="project" value="UniProtKB-EC"/>
</dbReference>
<dbReference type="PANTHER" id="PTHR43401:SF2">
    <property type="entry name" value="L-THREONINE 3-DEHYDROGENASE"/>
    <property type="match status" value="1"/>
</dbReference>
<evidence type="ECO:0000256" key="2">
    <source>
        <dbReference type="ARBA" id="ARBA00022833"/>
    </source>
</evidence>
<dbReference type="AlphaFoldDB" id="F8GUM9"/>
<dbReference type="Pfam" id="PF08240">
    <property type="entry name" value="ADH_N"/>
    <property type="match status" value="1"/>
</dbReference>
<comment type="similarity">
    <text evidence="4">Belongs to the zinc-containing alcohol dehydrogenase family.</text>
</comment>
<keyword evidence="3 7" id="KW-0560">Oxidoreductase</keyword>
<dbReference type="InterPro" id="IPR013149">
    <property type="entry name" value="ADH-like_C"/>
</dbReference>
<dbReference type="Gene3D" id="3.90.180.10">
    <property type="entry name" value="Medium-chain alcohol dehydrogenases, catalytic domain"/>
    <property type="match status" value="1"/>
</dbReference>
<evidence type="ECO:0000259" key="5">
    <source>
        <dbReference type="Pfam" id="PF00107"/>
    </source>
</evidence>
<accession>F8GUM9</accession>
<comment type="cofactor">
    <cofactor evidence="4">
        <name>Zn(2+)</name>
        <dbReference type="ChEBI" id="CHEBI:29105"/>
    </cofactor>
</comment>
<keyword evidence="7" id="KW-0614">Plasmid</keyword>
<dbReference type="Proteomes" id="UP000006798">
    <property type="component" value="Plasmid pBB1"/>
</dbReference>
<feature type="domain" description="Alcohol dehydrogenase-like C-terminal" evidence="5">
    <location>
        <begin position="179"/>
        <end position="306"/>
    </location>
</feature>
<evidence type="ECO:0000256" key="3">
    <source>
        <dbReference type="ARBA" id="ARBA00023002"/>
    </source>
</evidence>
<dbReference type="GO" id="GO:0008270">
    <property type="term" value="F:zinc ion binding"/>
    <property type="evidence" value="ECO:0007669"/>
    <property type="project" value="InterPro"/>
</dbReference>
<gene>
    <name evidence="7" type="primary">tdh</name>
    <name evidence="7" type="ordered locus">CNE_BB1p10250</name>
</gene>
<dbReference type="PROSITE" id="PS00059">
    <property type="entry name" value="ADH_ZINC"/>
    <property type="match status" value="1"/>
</dbReference>
<keyword evidence="2 4" id="KW-0862">Zinc</keyword>
<reference evidence="7 8" key="1">
    <citation type="journal article" date="2011" name="J. Bacteriol.">
        <title>Complete genome sequence of the type strain Cupriavidus necator N-1.</title>
        <authorList>
            <person name="Poehlein A."/>
            <person name="Kusian B."/>
            <person name="Friedrich B."/>
            <person name="Daniel R."/>
            <person name="Bowien B."/>
        </authorList>
    </citation>
    <scope>NUCLEOTIDE SEQUENCE [LARGE SCALE GENOMIC DNA]</scope>
    <source>
        <strain evidence="8">ATCC 43291 / DSM 13513 / CCUG 52238 / LMG 8453 / N-1</strain>
        <plasmid evidence="7 8">pBB1</plasmid>
    </source>
</reference>
<dbReference type="RefSeq" id="WP_013959465.1">
    <property type="nucleotide sequence ID" value="NC_015727.1"/>
</dbReference>
<dbReference type="SUPFAM" id="SSF50129">
    <property type="entry name" value="GroES-like"/>
    <property type="match status" value="1"/>
</dbReference>
<evidence type="ECO:0000256" key="1">
    <source>
        <dbReference type="ARBA" id="ARBA00022723"/>
    </source>
</evidence>
<dbReference type="KEGG" id="cnc:CNE_BB1p10250"/>
<dbReference type="EMBL" id="CP002879">
    <property type="protein sequence ID" value="AEI82433.1"/>
    <property type="molecule type" value="Genomic_DNA"/>
</dbReference>
<dbReference type="InterPro" id="IPR011032">
    <property type="entry name" value="GroES-like_sf"/>
</dbReference>
<dbReference type="InterPro" id="IPR002328">
    <property type="entry name" value="ADH_Zn_CS"/>
</dbReference>
<organism evidence="7 8">
    <name type="scientific">Cupriavidus necator (strain ATCC 43291 / DSM 13513 / CCUG 52238 / LMG 8453 / N-1)</name>
    <name type="common">Ralstonia eutropha</name>
    <dbReference type="NCBI Taxonomy" id="1042878"/>
    <lineage>
        <taxon>Bacteria</taxon>
        <taxon>Pseudomonadati</taxon>
        <taxon>Pseudomonadota</taxon>
        <taxon>Betaproteobacteria</taxon>
        <taxon>Burkholderiales</taxon>
        <taxon>Burkholderiaceae</taxon>
        <taxon>Cupriavidus</taxon>
    </lineage>
</organism>
<dbReference type="HOGENOM" id="CLU_026673_11_0_4"/>
<protein>
    <submittedName>
        <fullName evidence="7">L-threonine 3-dehydrogenase Tdh</fullName>
        <ecNumber evidence="7">1.1.1.103</ecNumber>
    </submittedName>
</protein>
<dbReference type="InterPro" id="IPR013154">
    <property type="entry name" value="ADH-like_N"/>
</dbReference>
<dbReference type="InterPro" id="IPR036291">
    <property type="entry name" value="NAD(P)-bd_dom_sf"/>
</dbReference>
<dbReference type="InterPro" id="IPR050129">
    <property type="entry name" value="Zn_alcohol_dh"/>
</dbReference>
<evidence type="ECO:0000259" key="6">
    <source>
        <dbReference type="Pfam" id="PF08240"/>
    </source>
</evidence>
<dbReference type="GeneID" id="34312504"/>
<dbReference type="Pfam" id="PF00107">
    <property type="entry name" value="ADH_zinc_N"/>
    <property type="match status" value="1"/>
</dbReference>
<dbReference type="PANTHER" id="PTHR43401">
    <property type="entry name" value="L-THREONINE 3-DEHYDROGENASE"/>
    <property type="match status" value="1"/>
</dbReference>
<name>F8GUM9_CUPNN</name>
<proteinExistence type="inferred from homology"/>
<sequence length="358" mass="37374">MLALRKCEPVRGLALTDVEPRQECGPGEVLVKVYATGICGSDLHIDDWHEGTLGWLRQSLPVTLGHEFSGIVVQAGSDVANLSPGMGVVVQPALYCGQCAACAAGRSDLCGSIGFVGITRDGAFSETVVVPAANCYAVPEGTDLALAALAEPLCVARNALNTGEVLDEATVLVLGPGTIGQGIALQAKLNGARTVIVAGLNDGPRLRRCLALGIDHVIDLAEDSLQDAIRRITGGQVDRVFEATGAPGSIGDALSVLRTGGILTCSGIHFDSAAVDISMLVRRRLQIRGAYSSVPADWTHVLGLLATHGERFRPMITHHLPLDRVLEGFALARTKDVSKVLVYPGGPDTLTAPTLPVS</sequence>
<feature type="domain" description="Alcohol dehydrogenase-like N-terminal" evidence="6">
    <location>
        <begin position="25"/>
        <end position="140"/>
    </location>
</feature>
<dbReference type="Gene3D" id="3.40.50.720">
    <property type="entry name" value="NAD(P)-binding Rossmann-like Domain"/>
    <property type="match status" value="1"/>
</dbReference>